<dbReference type="CDD" id="cd09272">
    <property type="entry name" value="RNase_HI_RT_Ty1"/>
    <property type="match status" value="1"/>
</dbReference>
<dbReference type="Pfam" id="PF07727">
    <property type="entry name" value="RVT_2"/>
    <property type="match status" value="1"/>
</dbReference>
<protein>
    <recommendedName>
        <fullName evidence="1">Reverse transcriptase Ty1/copia-type domain-containing protein</fullName>
    </recommendedName>
</protein>
<dbReference type="STRING" id="3218.A0A2K1L419"/>
<dbReference type="AlphaFoldDB" id="A0A2K1L419"/>
<reference evidence="2 4" key="1">
    <citation type="journal article" date="2008" name="Science">
        <title>The Physcomitrella genome reveals evolutionary insights into the conquest of land by plants.</title>
        <authorList>
            <person name="Rensing S."/>
            <person name="Lang D."/>
            <person name="Zimmer A."/>
            <person name="Terry A."/>
            <person name="Salamov A."/>
            <person name="Shapiro H."/>
            <person name="Nishiyama T."/>
            <person name="Perroud P.-F."/>
            <person name="Lindquist E."/>
            <person name="Kamisugi Y."/>
            <person name="Tanahashi T."/>
            <person name="Sakakibara K."/>
            <person name="Fujita T."/>
            <person name="Oishi K."/>
            <person name="Shin-I T."/>
            <person name="Kuroki Y."/>
            <person name="Toyoda A."/>
            <person name="Suzuki Y."/>
            <person name="Hashimoto A."/>
            <person name="Yamaguchi K."/>
            <person name="Sugano A."/>
            <person name="Kohara Y."/>
            <person name="Fujiyama A."/>
            <person name="Anterola A."/>
            <person name="Aoki S."/>
            <person name="Ashton N."/>
            <person name="Barbazuk W.B."/>
            <person name="Barker E."/>
            <person name="Bennetzen J."/>
            <person name="Bezanilla M."/>
            <person name="Blankenship R."/>
            <person name="Cho S.H."/>
            <person name="Dutcher S."/>
            <person name="Estelle M."/>
            <person name="Fawcett J.A."/>
            <person name="Gundlach H."/>
            <person name="Hanada K."/>
            <person name="Heyl A."/>
            <person name="Hicks K.A."/>
            <person name="Hugh J."/>
            <person name="Lohr M."/>
            <person name="Mayer K."/>
            <person name="Melkozernov A."/>
            <person name="Murata T."/>
            <person name="Nelson D."/>
            <person name="Pils B."/>
            <person name="Prigge M."/>
            <person name="Reiss B."/>
            <person name="Renner T."/>
            <person name="Rombauts S."/>
            <person name="Rushton P."/>
            <person name="Sanderfoot A."/>
            <person name="Schween G."/>
            <person name="Shiu S.-H."/>
            <person name="Stueber K."/>
            <person name="Theodoulou F.L."/>
            <person name="Tu H."/>
            <person name="Van de Peer Y."/>
            <person name="Verrier P.J."/>
            <person name="Waters E."/>
            <person name="Wood A."/>
            <person name="Yang L."/>
            <person name="Cove D."/>
            <person name="Cuming A."/>
            <person name="Hasebe M."/>
            <person name="Lucas S."/>
            <person name="Mishler D.B."/>
            <person name="Reski R."/>
            <person name="Grigoriev I."/>
            <person name="Quatrano R.S."/>
            <person name="Boore J.L."/>
        </authorList>
    </citation>
    <scope>NUCLEOTIDE SEQUENCE [LARGE SCALE GENOMIC DNA]</scope>
    <source>
        <strain evidence="3 4">cv. Gransden 2004</strain>
    </source>
</reference>
<name>A0A2K1L419_PHYPA</name>
<organism evidence="2">
    <name type="scientific">Physcomitrium patens</name>
    <name type="common">Spreading-leaved earth moss</name>
    <name type="synonym">Physcomitrella patens</name>
    <dbReference type="NCBI Taxonomy" id="3218"/>
    <lineage>
        <taxon>Eukaryota</taxon>
        <taxon>Viridiplantae</taxon>
        <taxon>Streptophyta</taxon>
        <taxon>Embryophyta</taxon>
        <taxon>Bryophyta</taxon>
        <taxon>Bryophytina</taxon>
        <taxon>Bryopsida</taxon>
        <taxon>Funariidae</taxon>
        <taxon>Funariales</taxon>
        <taxon>Funariaceae</taxon>
        <taxon>Physcomitrium</taxon>
    </lineage>
</organism>
<evidence type="ECO:0000313" key="4">
    <source>
        <dbReference type="Proteomes" id="UP000006727"/>
    </source>
</evidence>
<feature type="domain" description="Reverse transcriptase Ty1/copia-type" evidence="1">
    <location>
        <begin position="3"/>
        <end position="75"/>
    </location>
</feature>
<evidence type="ECO:0000313" key="3">
    <source>
        <dbReference type="EnsemblPlants" id="Pp3c2_32870V3.1"/>
    </source>
</evidence>
<reference evidence="3" key="3">
    <citation type="submission" date="2020-12" db="UniProtKB">
        <authorList>
            <consortium name="EnsemblPlants"/>
        </authorList>
    </citation>
    <scope>IDENTIFICATION</scope>
</reference>
<sequence>MTSLCLFLTLTIHYDFYIHQMDITMAFLNRILKEKIYIIQFKGFNVLSHKTKVCHLFEFLYGLKQIPCKYVLDILNYFSMNDCYAISTLLKIEIKHQLTLLSIIYCDNQSYITMIQNLFFHNHTKHIDIKYNYIQEKVKINEVVLKFISINDMKENIMTKSLQSPSTTTS</sequence>
<dbReference type="EnsemblPlants" id="Pp3c2_32870V3.1">
    <property type="protein sequence ID" value="Pp3c2_32870V3.1"/>
    <property type="gene ID" value="Pp3c2_32870"/>
</dbReference>
<gene>
    <name evidence="2" type="ORF">PHYPA_003569</name>
</gene>
<evidence type="ECO:0000313" key="2">
    <source>
        <dbReference type="EMBL" id="PNR60776.1"/>
    </source>
</evidence>
<dbReference type="InterPro" id="IPR013103">
    <property type="entry name" value="RVT_2"/>
</dbReference>
<evidence type="ECO:0000259" key="1">
    <source>
        <dbReference type="Pfam" id="PF07727"/>
    </source>
</evidence>
<dbReference type="EMBL" id="ABEU02000002">
    <property type="protein sequence ID" value="PNR60776.1"/>
    <property type="molecule type" value="Genomic_DNA"/>
</dbReference>
<reference evidence="2 4" key="2">
    <citation type="journal article" date="2018" name="Plant J.">
        <title>The Physcomitrella patens chromosome-scale assembly reveals moss genome structure and evolution.</title>
        <authorList>
            <person name="Lang D."/>
            <person name="Ullrich K.K."/>
            <person name="Murat F."/>
            <person name="Fuchs J."/>
            <person name="Jenkins J."/>
            <person name="Haas F.B."/>
            <person name="Piednoel M."/>
            <person name="Gundlach H."/>
            <person name="Van Bel M."/>
            <person name="Meyberg R."/>
            <person name="Vives C."/>
            <person name="Morata J."/>
            <person name="Symeonidi A."/>
            <person name="Hiss M."/>
            <person name="Muchero W."/>
            <person name="Kamisugi Y."/>
            <person name="Saleh O."/>
            <person name="Blanc G."/>
            <person name="Decker E.L."/>
            <person name="van Gessel N."/>
            <person name="Grimwood J."/>
            <person name="Hayes R.D."/>
            <person name="Graham S.W."/>
            <person name="Gunter L.E."/>
            <person name="McDaniel S.F."/>
            <person name="Hoernstein S.N.W."/>
            <person name="Larsson A."/>
            <person name="Li F.W."/>
            <person name="Perroud P.F."/>
            <person name="Phillips J."/>
            <person name="Ranjan P."/>
            <person name="Rokshar D.S."/>
            <person name="Rothfels C.J."/>
            <person name="Schneider L."/>
            <person name="Shu S."/>
            <person name="Stevenson D.W."/>
            <person name="Thummler F."/>
            <person name="Tillich M."/>
            <person name="Villarreal Aguilar J.C."/>
            <person name="Widiez T."/>
            <person name="Wong G.K."/>
            <person name="Wymore A."/>
            <person name="Zhang Y."/>
            <person name="Zimmer A.D."/>
            <person name="Quatrano R.S."/>
            <person name="Mayer K.F.X."/>
            <person name="Goodstein D."/>
            <person name="Casacuberta J.M."/>
            <person name="Vandepoele K."/>
            <person name="Reski R."/>
            <person name="Cuming A.C."/>
            <person name="Tuskan G.A."/>
            <person name="Maumus F."/>
            <person name="Salse J."/>
            <person name="Schmutz J."/>
            <person name="Rensing S.A."/>
        </authorList>
    </citation>
    <scope>NUCLEOTIDE SEQUENCE [LARGE SCALE GENOMIC DNA]</scope>
    <source>
        <strain evidence="3 4">cv. Gransden 2004</strain>
    </source>
</reference>
<proteinExistence type="predicted"/>
<dbReference type="Proteomes" id="UP000006727">
    <property type="component" value="Chromosome 2"/>
</dbReference>
<dbReference type="InParanoid" id="A0A2K1L419"/>
<keyword evidence="4" id="KW-1185">Reference proteome</keyword>
<dbReference type="Gramene" id="Pp3c2_32870V3.1">
    <property type="protein sequence ID" value="Pp3c2_32870V3.1"/>
    <property type="gene ID" value="Pp3c2_32870"/>
</dbReference>
<accession>A0A2K1L419</accession>